<dbReference type="Proteomes" id="UP000233551">
    <property type="component" value="Unassembled WGS sequence"/>
</dbReference>
<feature type="region of interest" description="Disordered" evidence="1">
    <location>
        <begin position="1"/>
        <end position="65"/>
    </location>
</feature>
<reference evidence="2 3" key="1">
    <citation type="submission" date="2017-11" db="EMBL/GenBank/DDBJ databases">
        <title>De-novo sequencing of pomegranate (Punica granatum L.) genome.</title>
        <authorList>
            <person name="Akparov Z."/>
            <person name="Amiraslanov A."/>
            <person name="Hajiyeva S."/>
            <person name="Abbasov M."/>
            <person name="Kaur K."/>
            <person name="Hamwieh A."/>
            <person name="Solovyev V."/>
            <person name="Salamov A."/>
            <person name="Braich B."/>
            <person name="Kosarev P."/>
            <person name="Mahmoud A."/>
            <person name="Hajiyev E."/>
            <person name="Babayeva S."/>
            <person name="Izzatullayeva V."/>
            <person name="Mammadov A."/>
            <person name="Mammadov A."/>
            <person name="Sharifova S."/>
            <person name="Ojaghi J."/>
            <person name="Eynullazada K."/>
            <person name="Bayramov B."/>
            <person name="Abdulazimova A."/>
            <person name="Shahmuradov I."/>
        </authorList>
    </citation>
    <scope>NUCLEOTIDE SEQUENCE [LARGE SCALE GENOMIC DNA]</scope>
    <source>
        <strain evidence="3">cv. AG2017</strain>
        <tissue evidence="2">Leaf</tissue>
    </source>
</reference>
<organism evidence="2 3">
    <name type="scientific">Punica granatum</name>
    <name type="common">Pomegranate</name>
    <dbReference type="NCBI Taxonomy" id="22663"/>
    <lineage>
        <taxon>Eukaryota</taxon>
        <taxon>Viridiplantae</taxon>
        <taxon>Streptophyta</taxon>
        <taxon>Embryophyta</taxon>
        <taxon>Tracheophyta</taxon>
        <taxon>Spermatophyta</taxon>
        <taxon>Magnoliopsida</taxon>
        <taxon>eudicotyledons</taxon>
        <taxon>Gunneridae</taxon>
        <taxon>Pentapetalae</taxon>
        <taxon>rosids</taxon>
        <taxon>malvids</taxon>
        <taxon>Myrtales</taxon>
        <taxon>Lythraceae</taxon>
        <taxon>Punica</taxon>
    </lineage>
</organism>
<dbReference type="AlphaFoldDB" id="A0A2I0J6M2"/>
<gene>
    <name evidence="2" type="ORF">CRG98_027707</name>
</gene>
<proteinExistence type="predicted"/>
<evidence type="ECO:0000313" key="3">
    <source>
        <dbReference type="Proteomes" id="UP000233551"/>
    </source>
</evidence>
<evidence type="ECO:0000256" key="1">
    <source>
        <dbReference type="SAM" id="MobiDB-lite"/>
    </source>
</evidence>
<protein>
    <submittedName>
        <fullName evidence="2">Uncharacterized protein</fullName>
    </submittedName>
</protein>
<evidence type="ECO:0000313" key="2">
    <source>
        <dbReference type="EMBL" id="PKI51874.1"/>
    </source>
</evidence>
<sequence length="126" mass="14057">MGRACKEREMGRGPLAEARPGFGEAAATRLGPAVLAPGRRDDGTRGLGKGNKLKKKDDFAPPEPMDRNWVLTAGVAPNPELKVHDLMLFHPKRWNIPQLTNLFDQETVENILKMHLQQEDYEDSAL</sequence>
<dbReference type="EMBL" id="PGOL01001987">
    <property type="protein sequence ID" value="PKI51874.1"/>
    <property type="molecule type" value="Genomic_DNA"/>
</dbReference>
<comment type="caution">
    <text evidence="2">The sequence shown here is derived from an EMBL/GenBank/DDBJ whole genome shotgun (WGS) entry which is preliminary data.</text>
</comment>
<accession>A0A2I0J6M2</accession>
<name>A0A2I0J6M2_PUNGR</name>
<keyword evidence="3" id="KW-1185">Reference proteome</keyword>
<feature type="compositionally biased region" description="Basic and acidic residues" evidence="1">
    <location>
        <begin position="1"/>
        <end position="11"/>
    </location>
</feature>